<evidence type="ECO:0000313" key="1">
    <source>
        <dbReference type="EMBL" id="WOH04315.1"/>
    </source>
</evidence>
<organism evidence="1 2">
    <name type="scientific">Daucus carota subsp. sativus</name>
    <name type="common">Carrot</name>
    <dbReference type="NCBI Taxonomy" id="79200"/>
    <lineage>
        <taxon>Eukaryota</taxon>
        <taxon>Viridiplantae</taxon>
        <taxon>Streptophyta</taxon>
        <taxon>Embryophyta</taxon>
        <taxon>Tracheophyta</taxon>
        <taxon>Spermatophyta</taxon>
        <taxon>Magnoliopsida</taxon>
        <taxon>eudicotyledons</taxon>
        <taxon>Gunneridae</taxon>
        <taxon>Pentapetalae</taxon>
        <taxon>asterids</taxon>
        <taxon>campanulids</taxon>
        <taxon>Apiales</taxon>
        <taxon>Apiaceae</taxon>
        <taxon>Apioideae</taxon>
        <taxon>Scandiceae</taxon>
        <taxon>Daucinae</taxon>
        <taxon>Daucus</taxon>
        <taxon>Daucus sect. Daucus</taxon>
    </lineage>
</organism>
<name>A0A161YC58_DAUCS</name>
<dbReference type="GO" id="GO:0004523">
    <property type="term" value="F:RNA-DNA hybrid ribonuclease activity"/>
    <property type="evidence" value="ECO:0007669"/>
    <property type="project" value="InterPro"/>
</dbReference>
<protein>
    <submittedName>
        <fullName evidence="1">Uncharacterized protein</fullName>
    </submittedName>
</protein>
<proteinExistence type="predicted"/>
<accession>A0A161YC58</accession>
<keyword evidence="2" id="KW-1185">Reference proteome</keyword>
<evidence type="ECO:0000313" key="2">
    <source>
        <dbReference type="Proteomes" id="UP000077755"/>
    </source>
</evidence>
<reference evidence="1" key="1">
    <citation type="journal article" date="2016" name="Nat. Genet.">
        <title>A high-quality carrot genome assembly provides new insights into carotenoid accumulation and asterid genome evolution.</title>
        <authorList>
            <person name="Iorizzo M."/>
            <person name="Ellison S."/>
            <person name="Senalik D."/>
            <person name="Zeng P."/>
            <person name="Satapoomin P."/>
            <person name="Huang J."/>
            <person name="Bowman M."/>
            <person name="Iovene M."/>
            <person name="Sanseverino W."/>
            <person name="Cavagnaro P."/>
            <person name="Yildiz M."/>
            <person name="Macko-Podgorni A."/>
            <person name="Moranska E."/>
            <person name="Grzebelus E."/>
            <person name="Grzebelus D."/>
            <person name="Ashrafi H."/>
            <person name="Zheng Z."/>
            <person name="Cheng S."/>
            <person name="Spooner D."/>
            <person name="Van Deynze A."/>
            <person name="Simon P."/>
        </authorList>
    </citation>
    <scope>NUCLEOTIDE SEQUENCE</scope>
    <source>
        <tissue evidence="1">Leaf</tissue>
    </source>
</reference>
<gene>
    <name evidence="1" type="ORF">DCAR_0623724</name>
</gene>
<dbReference type="Proteomes" id="UP000077755">
    <property type="component" value="Chromosome 6"/>
</dbReference>
<reference evidence="1" key="2">
    <citation type="submission" date="2022-03" db="EMBL/GenBank/DDBJ databases">
        <title>Draft title - Genomic analysis of global carrot germplasm unveils the trajectory of domestication and the origin of high carotenoid orange carrot.</title>
        <authorList>
            <person name="Iorizzo M."/>
            <person name="Ellison S."/>
            <person name="Senalik D."/>
            <person name="Macko-Podgorni A."/>
            <person name="Grzebelus D."/>
            <person name="Bostan H."/>
            <person name="Rolling W."/>
            <person name="Curaba J."/>
            <person name="Simon P."/>
        </authorList>
    </citation>
    <scope>NUCLEOTIDE SEQUENCE</scope>
    <source>
        <tissue evidence="1">Leaf</tissue>
    </source>
</reference>
<dbReference type="GO" id="GO:0003676">
    <property type="term" value="F:nucleic acid binding"/>
    <property type="evidence" value="ECO:0007669"/>
    <property type="project" value="InterPro"/>
</dbReference>
<dbReference type="EMBL" id="CP093348">
    <property type="protein sequence ID" value="WOH04315.1"/>
    <property type="molecule type" value="Genomic_DNA"/>
</dbReference>
<dbReference type="Pfam" id="PF13456">
    <property type="entry name" value="RVT_3"/>
    <property type="match status" value="1"/>
</dbReference>
<dbReference type="Gramene" id="KZM90199">
    <property type="protein sequence ID" value="KZM90199"/>
    <property type="gene ID" value="DCAR_022436"/>
</dbReference>
<sequence>MMRDGFFEQLFLQESWKSRSLFSGFRGSALSSSSIMFVLTLTCAYIYPPGILFKTPFSYCDSTLPTSLKAYLWEPPETDYVKINVHCLTVSQPLFNGNSNGVGVIIRDPSGKEIWSAAGPIPGLSKLQATLWGFYHGALQCHKIQEWKTHFESDHWGAVEAISFQEEFPQQEDVQEVLRLFNTLHANNFKVGTTKRAVTRVPVIQNGATVYLAKFGMDNLTCFVETPGSCGEKQLMIERDMGFMRPLAPQANFGLGEVIDAEEVQQIEVDSQAHQAAVTVESTLMRLFSLPARMCKAMVNRWY</sequence>
<dbReference type="AlphaFoldDB" id="A0A161YC58"/>
<dbReference type="InterPro" id="IPR002156">
    <property type="entry name" value="RNaseH_domain"/>
</dbReference>